<dbReference type="InterPro" id="IPR029056">
    <property type="entry name" value="Ribokinase-like"/>
</dbReference>
<evidence type="ECO:0000256" key="2">
    <source>
        <dbReference type="ARBA" id="ARBA00022679"/>
    </source>
</evidence>
<keyword evidence="6" id="KW-0324">Glycolysis</keyword>
<evidence type="ECO:0000313" key="8">
    <source>
        <dbReference type="EMBL" id="KAH0573539.1"/>
    </source>
</evidence>
<organism evidence="7">
    <name type="scientific">Spironucleus salmonicida</name>
    <dbReference type="NCBI Taxonomy" id="348837"/>
    <lineage>
        <taxon>Eukaryota</taxon>
        <taxon>Metamonada</taxon>
        <taxon>Diplomonadida</taxon>
        <taxon>Hexamitidae</taxon>
        <taxon>Hexamitinae</taxon>
        <taxon>Spironucleus</taxon>
    </lineage>
</organism>
<dbReference type="PROSITE" id="PS51255">
    <property type="entry name" value="ADPK"/>
    <property type="match status" value="1"/>
</dbReference>
<sequence length="384" mass="44322">MEYIFCGWNINIDAVIQLQNQQTFDILAKVLQEHNQGVLDQFLQAFTIGESHEFLVEPQIIKILMKELDTELLLAGQGGYSLINIINSFPNIKPVLHLPNRCPRLVQMLQNLSPRILVFDNDGLQSIGQIQFDSNELPPIHIVIEYDSNFTLTYNTTTYKSARNNRFIITFDETNCYLKLDKQFINSFKSIIDKNWGVFLSGYQLISKNVLTQAFMEQHTQVLNELKKIAKWVHLELAFTDCIETQQFINEQLLPIVSSVGLNETEIKMQAQSLNIQYKDEYQVIHDFFKQIDTKIMLYHNLGFYYALEKYNSGLNFQKGFKTAENVVLSSRSCKDSKQFYKKPSFINQLDPKYFYTPACINPISYSVGLGDTVSSSIFVGMLQ</sequence>
<keyword evidence="2" id="KW-0808">Transferase</keyword>
<gene>
    <name evidence="7" type="ORF">SS50377_13806</name>
    <name evidence="8" type="ORF">SS50377_23473</name>
</gene>
<dbReference type="OrthoDB" id="5847021at2759"/>
<dbReference type="GO" id="GO:0016301">
    <property type="term" value="F:kinase activity"/>
    <property type="evidence" value="ECO:0007669"/>
    <property type="project" value="UniProtKB-KW"/>
</dbReference>
<evidence type="ECO:0000256" key="4">
    <source>
        <dbReference type="ARBA" id="ARBA00022777"/>
    </source>
</evidence>
<dbReference type="Proteomes" id="UP000018208">
    <property type="component" value="Unassembled WGS sequence"/>
</dbReference>
<evidence type="ECO:0000256" key="6">
    <source>
        <dbReference type="ARBA" id="ARBA00023152"/>
    </source>
</evidence>
<dbReference type="VEuPathDB" id="GiardiaDB:SS50377_23473"/>
<evidence type="ECO:0000256" key="3">
    <source>
        <dbReference type="ARBA" id="ARBA00022723"/>
    </source>
</evidence>
<keyword evidence="1" id="KW-0963">Cytoplasm</keyword>
<dbReference type="PANTHER" id="PTHR21208:SF1">
    <property type="entry name" value="ADP-DEPENDENT GLUCOKINASE"/>
    <property type="match status" value="1"/>
</dbReference>
<reference evidence="8" key="2">
    <citation type="submission" date="2020-12" db="EMBL/GenBank/DDBJ databases">
        <title>New Spironucleus salmonicida genome in near-complete chromosomes.</title>
        <authorList>
            <person name="Xu F."/>
            <person name="Kurt Z."/>
            <person name="Jimenez-Gonzalez A."/>
            <person name="Astvaldsson A."/>
            <person name="Andersson J.O."/>
            <person name="Svard S.G."/>
        </authorList>
    </citation>
    <scope>NUCLEOTIDE SEQUENCE</scope>
    <source>
        <strain evidence="8">ATCC 50377</strain>
    </source>
</reference>
<keyword evidence="5" id="KW-0460">Magnesium</keyword>
<dbReference type="GO" id="GO:0016773">
    <property type="term" value="F:phosphotransferase activity, alcohol group as acceptor"/>
    <property type="evidence" value="ECO:0007669"/>
    <property type="project" value="InterPro"/>
</dbReference>
<dbReference type="Pfam" id="PF04587">
    <property type="entry name" value="ADP_PFK_GK"/>
    <property type="match status" value="1"/>
</dbReference>
<dbReference type="GO" id="GO:0046872">
    <property type="term" value="F:metal ion binding"/>
    <property type="evidence" value="ECO:0007669"/>
    <property type="project" value="UniProtKB-KW"/>
</dbReference>
<name>V6LR97_9EUKA</name>
<evidence type="ECO:0000313" key="9">
    <source>
        <dbReference type="Proteomes" id="UP000018208"/>
    </source>
</evidence>
<dbReference type="EMBL" id="AUWU02000004">
    <property type="protein sequence ID" value="KAH0573539.1"/>
    <property type="molecule type" value="Genomic_DNA"/>
</dbReference>
<protein>
    <submittedName>
        <fullName evidence="7 8">ADP-specific phosphofructokinase</fullName>
    </submittedName>
</protein>
<proteinExistence type="predicted"/>
<dbReference type="SUPFAM" id="SSF53613">
    <property type="entry name" value="Ribokinase-like"/>
    <property type="match status" value="1"/>
</dbReference>
<keyword evidence="3" id="KW-0479">Metal-binding</keyword>
<evidence type="ECO:0000313" key="7">
    <source>
        <dbReference type="EMBL" id="EST46211.1"/>
    </source>
</evidence>
<dbReference type="Gene3D" id="3.30.1110.20">
    <property type="match status" value="1"/>
</dbReference>
<keyword evidence="9" id="KW-1185">Reference proteome</keyword>
<dbReference type="GO" id="GO:0006096">
    <property type="term" value="P:glycolytic process"/>
    <property type="evidence" value="ECO:0007669"/>
    <property type="project" value="UniProtKB-KW"/>
</dbReference>
<dbReference type="InterPro" id="IPR007666">
    <property type="entry name" value="ADP_PFK/GK"/>
</dbReference>
<dbReference type="Gene3D" id="3.40.1190.20">
    <property type="match status" value="1"/>
</dbReference>
<dbReference type="EMBL" id="KI546083">
    <property type="protein sequence ID" value="EST46211.1"/>
    <property type="molecule type" value="Genomic_DNA"/>
</dbReference>
<evidence type="ECO:0000256" key="5">
    <source>
        <dbReference type="ARBA" id="ARBA00022842"/>
    </source>
</evidence>
<dbReference type="AlphaFoldDB" id="V6LR97"/>
<reference evidence="7 8" key="1">
    <citation type="journal article" date="2014" name="PLoS Genet.">
        <title>The Genome of Spironucleus salmonicida Highlights a Fish Pathogen Adapted to Fluctuating Environments.</title>
        <authorList>
            <person name="Xu F."/>
            <person name="Jerlstrom-Hultqvist J."/>
            <person name="Einarsson E."/>
            <person name="Astvaldsson A."/>
            <person name="Svard S.G."/>
            <person name="Andersson J.O."/>
        </authorList>
    </citation>
    <scope>NUCLEOTIDE SEQUENCE</scope>
    <source>
        <strain evidence="8">ATCC 50377</strain>
    </source>
</reference>
<dbReference type="PANTHER" id="PTHR21208">
    <property type="entry name" value="ADP-DEPENDENT GLUCOKINASE"/>
    <property type="match status" value="1"/>
</dbReference>
<evidence type="ECO:0000256" key="1">
    <source>
        <dbReference type="ARBA" id="ARBA00022490"/>
    </source>
</evidence>
<accession>V6LR97</accession>
<keyword evidence="4 7" id="KW-0418">Kinase</keyword>